<dbReference type="Pfam" id="PF13469">
    <property type="entry name" value="Sulfotransfer_3"/>
    <property type="match status" value="1"/>
</dbReference>
<dbReference type="Proteomes" id="UP000264217">
    <property type="component" value="Unassembled WGS sequence"/>
</dbReference>
<dbReference type="OrthoDB" id="5432096at2"/>
<proteinExistence type="predicted"/>
<protein>
    <submittedName>
        <fullName evidence="2">Sulfotransferase</fullName>
    </submittedName>
</protein>
<comment type="caution">
    <text evidence="2">The sequence shown here is derived from an EMBL/GenBank/DDBJ whole genome shotgun (WGS) entry which is preliminary data.</text>
</comment>
<organism evidence="2 3">
    <name type="scientific">Mucilaginibacter conchicola</name>
    <dbReference type="NCBI Taxonomy" id="2303333"/>
    <lineage>
        <taxon>Bacteria</taxon>
        <taxon>Pseudomonadati</taxon>
        <taxon>Bacteroidota</taxon>
        <taxon>Sphingobacteriia</taxon>
        <taxon>Sphingobacteriales</taxon>
        <taxon>Sphingobacteriaceae</taxon>
        <taxon>Mucilaginibacter</taxon>
    </lineage>
</organism>
<dbReference type="PANTHER" id="PTHR12788">
    <property type="entry name" value="PROTEIN-TYROSINE SULFOTRANSFERASE 2"/>
    <property type="match status" value="1"/>
</dbReference>
<dbReference type="RefSeq" id="WP_117389578.1">
    <property type="nucleotide sequence ID" value="NZ_QWDC01000001.1"/>
</dbReference>
<dbReference type="AlphaFoldDB" id="A0A372NVH8"/>
<keyword evidence="3" id="KW-1185">Reference proteome</keyword>
<dbReference type="Gene3D" id="3.40.50.300">
    <property type="entry name" value="P-loop containing nucleotide triphosphate hydrolases"/>
    <property type="match status" value="1"/>
</dbReference>
<reference evidence="2 3" key="1">
    <citation type="submission" date="2018-08" db="EMBL/GenBank/DDBJ databases">
        <title>Mucilaginibacter sp. MYSH2.</title>
        <authorList>
            <person name="Seo T."/>
        </authorList>
    </citation>
    <scope>NUCLEOTIDE SEQUENCE [LARGE SCALE GENOMIC DNA]</scope>
    <source>
        <strain evidence="2 3">MYSH2</strain>
    </source>
</reference>
<dbReference type="GO" id="GO:0008476">
    <property type="term" value="F:protein-tyrosine sulfotransferase activity"/>
    <property type="evidence" value="ECO:0007669"/>
    <property type="project" value="InterPro"/>
</dbReference>
<evidence type="ECO:0000313" key="2">
    <source>
        <dbReference type="EMBL" id="RFZ94012.1"/>
    </source>
</evidence>
<keyword evidence="1 2" id="KW-0808">Transferase</keyword>
<dbReference type="InterPro" id="IPR027417">
    <property type="entry name" value="P-loop_NTPase"/>
</dbReference>
<dbReference type="SUPFAM" id="SSF52540">
    <property type="entry name" value="P-loop containing nucleoside triphosphate hydrolases"/>
    <property type="match status" value="1"/>
</dbReference>
<name>A0A372NVH8_9SPHI</name>
<sequence>MRTTFDGIQIIGTQRSGSNLLRVILDQSDELASPHPPHILTTFVPLLPLYGDMDETSYRMLVNDVVDYVNANPVPWDGIMFDKKEIFRASRMYSLYELNRLIYEQAAKTKQARYWCCKSMANVHYADELEAAGLNLKYIYLYRDGRDVAASFKKAVVGEKHAYHLAKQWQHDQAASLRLEKQMPADRFYKLNYETLIAEPESTVKQLCAFLDIPYVESMLSFYESKNSKLTAEAGEMWSNLKKPIIKDNTGKYNSVFKDNDLQIFELVAGSALTDLGYQLHSGINESNKHIFAGELLTDEKIKEYTAINTQLKKETLVEARPSDLENRRPQEEIVKSIKARATMPQSV</sequence>
<gene>
    <name evidence="2" type="ORF">D0C36_00155</name>
</gene>
<dbReference type="InterPro" id="IPR026634">
    <property type="entry name" value="TPST-like"/>
</dbReference>
<evidence type="ECO:0000256" key="1">
    <source>
        <dbReference type="ARBA" id="ARBA00022679"/>
    </source>
</evidence>
<dbReference type="PANTHER" id="PTHR12788:SF10">
    <property type="entry name" value="PROTEIN-TYROSINE SULFOTRANSFERASE"/>
    <property type="match status" value="1"/>
</dbReference>
<evidence type="ECO:0000313" key="3">
    <source>
        <dbReference type="Proteomes" id="UP000264217"/>
    </source>
</evidence>
<dbReference type="EMBL" id="QWDC01000001">
    <property type="protein sequence ID" value="RFZ94012.1"/>
    <property type="molecule type" value="Genomic_DNA"/>
</dbReference>
<accession>A0A372NVH8</accession>